<keyword evidence="4" id="KW-1185">Reference proteome</keyword>
<gene>
    <name evidence="3" type="ORF">CA13_57020</name>
</gene>
<protein>
    <submittedName>
        <fullName evidence="3">Uncharacterized protein</fullName>
    </submittedName>
</protein>
<evidence type="ECO:0000313" key="3">
    <source>
        <dbReference type="EMBL" id="TWT84226.1"/>
    </source>
</evidence>
<dbReference type="EMBL" id="SJPJ01000001">
    <property type="protein sequence ID" value="TWT84226.1"/>
    <property type="molecule type" value="Genomic_DNA"/>
</dbReference>
<evidence type="ECO:0000256" key="2">
    <source>
        <dbReference type="SAM" id="Phobius"/>
    </source>
</evidence>
<feature type="transmembrane region" description="Helical" evidence="2">
    <location>
        <begin position="211"/>
        <end position="236"/>
    </location>
</feature>
<organism evidence="3 4">
    <name type="scientific">Novipirellula herctigrandis</name>
    <dbReference type="NCBI Taxonomy" id="2527986"/>
    <lineage>
        <taxon>Bacteria</taxon>
        <taxon>Pseudomonadati</taxon>
        <taxon>Planctomycetota</taxon>
        <taxon>Planctomycetia</taxon>
        <taxon>Pirellulales</taxon>
        <taxon>Pirellulaceae</taxon>
        <taxon>Novipirellula</taxon>
    </lineage>
</organism>
<reference evidence="3 4" key="1">
    <citation type="submission" date="2019-02" db="EMBL/GenBank/DDBJ databases">
        <title>Deep-cultivation of Planctomycetes and their phenomic and genomic characterization uncovers novel biology.</title>
        <authorList>
            <person name="Wiegand S."/>
            <person name="Jogler M."/>
            <person name="Boedeker C."/>
            <person name="Pinto D."/>
            <person name="Vollmers J."/>
            <person name="Rivas-Marin E."/>
            <person name="Kohn T."/>
            <person name="Peeters S.H."/>
            <person name="Heuer A."/>
            <person name="Rast P."/>
            <person name="Oberbeckmann S."/>
            <person name="Bunk B."/>
            <person name="Jeske O."/>
            <person name="Meyerdierks A."/>
            <person name="Storesund J.E."/>
            <person name="Kallscheuer N."/>
            <person name="Luecker S."/>
            <person name="Lage O.M."/>
            <person name="Pohl T."/>
            <person name="Merkel B.J."/>
            <person name="Hornburger P."/>
            <person name="Mueller R.-W."/>
            <person name="Bruemmer F."/>
            <person name="Labrenz M."/>
            <person name="Spormann A.M."/>
            <person name="Op Den Camp H."/>
            <person name="Overmann J."/>
            <person name="Amann R."/>
            <person name="Jetten M.S.M."/>
            <person name="Mascher T."/>
            <person name="Medema M.H."/>
            <person name="Devos D.P."/>
            <person name="Kaster A.-K."/>
            <person name="Ovreas L."/>
            <person name="Rohde M."/>
            <person name="Galperin M.Y."/>
            <person name="Jogler C."/>
        </authorList>
    </citation>
    <scope>NUCLEOTIDE SEQUENCE [LARGE SCALE GENOMIC DNA]</scope>
    <source>
        <strain evidence="3 4">CA13</strain>
    </source>
</reference>
<evidence type="ECO:0000313" key="4">
    <source>
        <dbReference type="Proteomes" id="UP000315010"/>
    </source>
</evidence>
<feature type="transmembrane region" description="Helical" evidence="2">
    <location>
        <begin position="53"/>
        <end position="72"/>
    </location>
</feature>
<accession>A0A5C5ZAS7</accession>
<feature type="transmembrane region" description="Helical" evidence="2">
    <location>
        <begin position="242"/>
        <end position="263"/>
    </location>
</feature>
<keyword evidence="2" id="KW-0472">Membrane</keyword>
<name>A0A5C5ZAS7_9BACT</name>
<sequence>MSTVLGRLAKGWSLLMQTLPIMGVRLGIYVAFAVGIGIYLLVFAGLAWLFGQWGWIVMLIAIVGLGGIWIWVRRYLLYMVQAAHVAVMTELIVHKELPKGVSQYQYGKDIITNNVKDISILFAVDALVAGILKAFTRSVANIVDFLPLPGIEKAATAVMKIIDRSLTYVDEAIFSYWLTKRDKQTLWASAKDGVILYAQCWKELLKAAVGIWVVGAISFFALLVLFLIPGLVVGYFFESMKFPVAIFVIASAYVIHVAIYEPLGLAAMIVTFREETQDMEPDPVWDERLSGVSSKFSELKDRAAESMTQWTSRDAPKDKPAEPVAPQKAVLNG</sequence>
<dbReference type="Proteomes" id="UP000315010">
    <property type="component" value="Unassembled WGS sequence"/>
</dbReference>
<keyword evidence="2" id="KW-1133">Transmembrane helix</keyword>
<proteinExistence type="predicted"/>
<dbReference type="AlphaFoldDB" id="A0A5C5ZAS7"/>
<feature type="region of interest" description="Disordered" evidence="1">
    <location>
        <begin position="296"/>
        <end position="333"/>
    </location>
</feature>
<evidence type="ECO:0000256" key="1">
    <source>
        <dbReference type="SAM" id="MobiDB-lite"/>
    </source>
</evidence>
<keyword evidence="2" id="KW-0812">Transmembrane</keyword>
<comment type="caution">
    <text evidence="3">The sequence shown here is derived from an EMBL/GenBank/DDBJ whole genome shotgun (WGS) entry which is preliminary data.</text>
</comment>
<feature type="transmembrane region" description="Helical" evidence="2">
    <location>
        <begin position="26"/>
        <end position="47"/>
    </location>
</feature>